<dbReference type="EMBL" id="CM000639">
    <property type="protein sequence ID" value="EED95033.1"/>
    <property type="molecule type" value="Genomic_DNA"/>
</dbReference>
<reference evidence="3 4" key="1">
    <citation type="journal article" date="2004" name="Science">
        <title>The genome of the diatom Thalassiosira pseudonana: ecology, evolution, and metabolism.</title>
        <authorList>
            <person name="Armbrust E.V."/>
            <person name="Berges J.A."/>
            <person name="Bowler C."/>
            <person name="Green B.R."/>
            <person name="Martinez D."/>
            <person name="Putnam N.H."/>
            <person name="Zhou S."/>
            <person name="Allen A.E."/>
            <person name="Apt K.E."/>
            <person name="Bechner M."/>
            <person name="Brzezinski M.A."/>
            <person name="Chaal B.K."/>
            <person name="Chiovitti A."/>
            <person name="Davis A.K."/>
            <person name="Demarest M.S."/>
            <person name="Detter J.C."/>
            <person name="Glavina T."/>
            <person name="Goodstein D."/>
            <person name="Hadi M.Z."/>
            <person name="Hellsten U."/>
            <person name="Hildebrand M."/>
            <person name="Jenkins B.D."/>
            <person name="Jurka J."/>
            <person name="Kapitonov V.V."/>
            <person name="Kroger N."/>
            <person name="Lau W.W."/>
            <person name="Lane T.W."/>
            <person name="Larimer F.W."/>
            <person name="Lippmeier J.C."/>
            <person name="Lucas S."/>
            <person name="Medina M."/>
            <person name="Montsant A."/>
            <person name="Obornik M."/>
            <person name="Parker M.S."/>
            <person name="Palenik B."/>
            <person name="Pazour G.J."/>
            <person name="Richardson P.M."/>
            <person name="Rynearson T.A."/>
            <person name="Saito M.A."/>
            <person name="Schwartz D.C."/>
            <person name="Thamatrakoln K."/>
            <person name="Valentin K."/>
            <person name="Vardi A."/>
            <person name="Wilkerson F.P."/>
            <person name="Rokhsar D.S."/>
        </authorList>
    </citation>
    <scope>NUCLEOTIDE SEQUENCE [LARGE SCALE GENOMIC DNA]</scope>
    <source>
        <strain evidence="3 4">CCMP1335</strain>
    </source>
</reference>
<dbReference type="InterPro" id="IPR050188">
    <property type="entry name" value="RluA_PseudoU_synthase"/>
</dbReference>
<dbReference type="eggNOG" id="ENOG502SMZH">
    <property type="taxonomic scope" value="Eukaryota"/>
</dbReference>
<evidence type="ECO:0000313" key="4">
    <source>
        <dbReference type="Proteomes" id="UP000001449"/>
    </source>
</evidence>
<feature type="domain" description="Pseudouridine synthase RsuA/RluA-like" evidence="2">
    <location>
        <begin position="25"/>
        <end position="216"/>
    </location>
</feature>
<dbReference type="InterPro" id="IPR006145">
    <property type="entry name" value="PsdUridine_synth_RsuA/RluA"/>
</dbReference>
<dbReference type="GO" id="GO:0003723">
    <property type="term" value="F:RNA binding"/>
    <property type="evidence" value="ECO:0007669"/>
    <property type="project" value="InterPro"/>
</dbReference>
<keyword evidence="4" id="KW-1185">Reference proteome</keyword>
<dbReference type="RefSeq" id="XP_002287590.1">
    <property type="nucleotide sequence ID" value="XM_002287554.1"/>
</dbReference>
<name>B8BW13_THAPS</name>
<dbReference type="Pfam" id="PF00849">
    <property type="entry name" value="PseudoU_synth_2"/>
    <property type="match status" value="2"/>
</dbReference>
<sequence>MDGCNDDSSPSTDRTVTILQRGPNHIIALKPPSVVCHHSGWTGSRAKLKRGEEPEIPMLQRVREALHDIGTRDLPDEQKAKVRKVNLVHRLDRGASGCLLLAYADDDGAEVANASVSGSTAMLIDALASPESTKTYVALVRGEGILREEDFKTKGWFNVTRPIKDESGEEKDATTWFNFVAGQPETVEDGIERPRMSLVLARPMQGRWHQIRKHLNGISHPILGDTTHGASTVNREWKEKRNLPGERICLHLARLQLPPTEAVPEGIDVCCPLLDDMLDMLRVYAPDVLEESLPTLREEGILVETTEQYEVGQYSIPEELLQQKVEDDGKVEILDQGENYVIASKPASVIVHHSSWTGKRSDPKRRWKEATPMLQRVRDATGRRVNLVHRLDRGASGCLVFSFAQNEENDNGETPPCSVTKSMIEAMQHPDARKTYLALCDGDGTWNGVDYLNKGWFTFNNPVKDEWGKLIDDCCTDIRFVASKVLPPTSDEDPDNMEGRKVSLILARPKTGRWHQVRQHLSSGTIGHALLGDSTHGKSRTNRIWKKDRHLMKERTCLHLSRVQIPATEYTPAIDISCPLPSDLIKMLGEMPELVIEARPILAYEGITDEWLMS</sequence>
<dbReference type="KEGG" id="tps:THAPSDRAFT_3026"/>
<dbReference type="InParanoid" id="B8BW13"/>
<dbReference type="PaxDb" id="35128-Thaps3026"/>
<reference evidence="3 4" key="2">
    <citation type="journal article" date="2008" name="Nature">
        <title>The Phaeodactylum genome reveals the evolutionary history of diatom genomes.</title>
        <authorList>
            <person name="Bowler C."/>
            <person name="Allen A.E."/>
            <person name="Badger J.H."/>
            <person name="Grimwood J."/>
            <person name="Jabbari K."/>
            <person name="Kuo A."/>
            <person name="Maheswari U."/>
            <person name="Martens C."/>
            <person name="Maumus F."/>
            <person name="Otillar R.P."/>
            <person name="Rayko E."/>
            <person name="Salamov A."/>
            <person name="Vandepoele K."/>
            <person name="Beszteri B."/>
            <person name="Gruber A."/>
            <person name="Heijde M."/>
            <person name="Katinka M."/>
            <person name="Mock T."/>
            <person name="Valentin K."/>
            <person name="Verret F."/>
            <person name="Berges J.A."/>
            <person name="Brownlee C."/>
            <person name="Cadoret J.P."/>
            <person name="Chiovitti A."/>
            <person name="Choi C.J."/>
            <person name="Coesel S."/>
            <person name="De Martino A."/>
            <person name="Detter J.C."/>
            <person name="Durkin C."/>
            <person name="Falciatore A."/>
            <person name="Fournet J."/>
            <person name="Haruta M."/>
            <person name="Huysman M.J."/>
            <person name="Jenkins B.D."/>
            <person name="Jiroutova K."/>
            <person name="Jorgensen R.E."/>
            <person name="Joubert Y."/>
            <person name="Kaplan A."/>
            <person name="Kroger N."/>
            <person name="Kroth P.G."/>
            <person name="La Roche J."/>
            <person name="Lindquist E."/>
            <person name="Lommer M."/>
            <person name="Martin-Jezequel V."/>
            <person name="Lopez P.J."/>
            <person name="Lucas S."/>
            <person name="Mangogna M."/>
            <person name="McGinnis K."/>
            <person name="Medlin L.K."/>
            <person name="Montsant A."/>
            <person name="Oudot-Le Secq M.P."/>
            <person name="Napoli C."/>
            <person name="Obornik M."/>
            <person name="Parker M.S."/>
            <person name="Petit J.L."/>
            <person name="Porcel B.M."/>
            <person name="Poulsen N."/>
            <person name="Robison M."/>
            <person name="Rychlewski L."/>
            <person name="Rynearson T.A."/>
            <person name="Schmutz J."/>
            <person name="Shapiro H."/>
            <person name="Siaut M."/>
            <person name="Stanley M."/>
            <person name="Sussman M.R."/>
            <person name="Taylor A.R."/>
            <person name="Vardi A."/>
            <person name="von Dassow P."/>
            <person name="Vyverman W."/>
            <person name="Willis A."/>
            <person name="Wyrwicz L.S."/>
            <person name="Rokhsar D.S."/>
            <person name="Weissenbach J."/>
            <person name="Armbrust E.V."/>
            <person name="Green B.R."/>
            <person name="Van de Peer Y."/>
            <person name="Grigoriev I.V."/>
        </authorList>
    </citation>
    <scope>NUCLEOTIDE SEQUENCE [LARGE SCALE GENOMIC DNA]</scope>
    <source>
        <strain evidence="3 4">CCMP1335</strain>
    </source>
</reference>
<dbReference type="PANTHER" id="PTHR21600:SF87">
    <property type="entry name" value="RNA PSEUDOURIDYLATE SYNTHASE DOMAIN-CONTAINING PROTEIN 1"/>
    <property type="match status" value="1"/>
</dbReference>
<evidence type="ECO:0000313" key="3">
    <source>
        <dbReference type="EMBL" id="EED95033.1"/>
    </source>
</evidence>
<dbReference type="Gene3D" id="3.30.2350.10">
    <property type="entry name" value="Pseudouridine synthase"/>
    <property type="match status" value="2"/>
</dbReference>
<dbReference type="InterPro" id="IPR020103">
    <property type="entry name" value="PsdUridine_synth_cat_dom_sf"/>
</dbReference>
<protein>
    <recommendedName>
        <fullName evidence="2">Pseudouridine synthase RsuA/RluA-like domain-containing protein</fullName>
    </recommendedName>
</protein>
<evidence type="ECO:0000256" key="1">
    <source>
        <dbReference type="ARBA" id="ARBA00010876"/>
    </source>
</evidence>
<dbReference type="SUPFAM" id="SSF55120">
    <property type="entry name" value="Pseudouridine synthase"/>
    <property type="match status" value="2"/>
</dbReference>
<dbReference type="AlphaFoldDB" id="B8BW13"/>
<dbReference type="GO" id="GO:0000455">
    <property type="term" value="P:enzyme-directed rRNA pseudouridine synthesis"/>
    <property type="evidence" value="ECO:0000318"/>
    <property type="project" value="GO_Central"/>
</dbReference>
<dbReference type="GO" id="GO:0009982">
    <property type="term" value="F:pseudouridine synthase activity"/>
    <property type="evidence" value="ECO:0000318"/>
    <property type="project" value="GO_Central"/>
</dbReference>
<dbReference type="PANTHER" id="PTHR21600">
    <property type="entry name" value="MITOCHONDRIAL RNA PSEUDOURIDINE SYNTHASE"/>
    <property type="match status" value="1"/>
</dbReference>
<evidence type="ECO:0000259" key="2">
    <source>
        <dbReference type="Pfam" id="PF00849"/>
    </source>
</evidence>
<dbReference type="OMA" id="NPVKDEW"/>
<gene>
    <name evidence="3" type="ORF">THAPSDRAFT_3026</name>
</gene>
<comment type="similarity">
    <text evidence="1">Belongs to the pseudouridine synthase RluA family.</text>
</comment>
<dbReference type="HOGENOM" id="CLU_445174_0_0_1"/>
<accession>B8BW13</accession>
<proteinExistence type="inferred from homology"/>
<feature type="domain" description="Pseudouridine synthase RsuA/RluA-like" evidence="2">
    <location>
        <begin position="339"/>
        <end position="523"/>
    </location>
</feature>
<organism evidence="3 4">
    <name type="scientific">Thalassiosira pseudonana</name>
    <name type="common">Marine diatom</name>
    <name type="synonym">Cyclotella nana</name>
    <dbReference type="NCBI Taxonomy" id="35128"/>
    <lineage>
        <taxon>Eukaryota</taxon>
        <taxon>Sar</taxon>
        <taxon>Stramenopiles</taxon>
        <taxon>Ochrophyta</taxon>
        <taxon>Bacillariophyta</taxon>
        <taxon>Coscinodiscophyceae</taxon>
        <taxon>Thalassiosirophycidae</taxon>
        <taxon>Thalassiosirales</taxon>
        <taxon>Thalassiosiraceae</taxon>
        <taxon>Thalassiosira</taxon>
    </lineage>
</organism>
<dbReference type="GeneID" id="7452126"/>
<dbReference type="STRING" id="35128.B8BW13"/>
<dbReference type="Proteomes" id="UP000001449">
    <property type="component" value="Chromosome 2"/>
</dbReference>